<proteinExistence type="predicted"/>
<protein>
    <submittedName>
        <fullName evidence="2">AGL166Wp</fullName>
    </submittedName>
</protein>
<reference evidence="2 3" key="1">
    <citation type="journal article" date="2004" name="Science">
        <title>The Ashbya gossypii genome as a tool for mapping the ancient Saccharomyces cerevisiae genome.</title>
        <authorList>
            <person name="Dietrich F.S."/>
            <person name="Voegeli S."/>
            <person name="Brachat S."/>
            <person name="Lerch A."/>
            <person name="Gates K."/>
            <person name="Steiner S."/>
            <person name="Mohr C."/>
            <person name="Pohlmann R."/>
            <person name="Luedi P."/>
            <person name="Choi S."/>
            <person name="Wing R.A."/>
            <person name="Flavier A."/>
            <person name="Gaffney T.D."/>
            <person name="Philippsen P."/>
        </authorList>
    </citation>
    <scope>NUCLEOTIDE SEQUENCE [LARGE SCALE GENOMIC DNA]</scope>
    <source>
        <strain evidence="3">ATCC 10895 / CBS 109.51 / FGSC 9923 / NRRL Y-1056</strain>
    </source>
</reference>
<dbReference type="OrthoDB" id="2240312at2759"/>
<accession>Q750V5</accession>
<gene>
    <name evidence="2" type="ORF">AGOS_AGL166W</name>
</gene>
<dbReference type="GO" id="GO:0000182">
    <property type="term" value="F:rDNA binding"/>
    <property type="evidence" value="ECO:0000318"/>
    <property type="project" value="GO_Central"/>
</dbReference>
<dbReference type="GeneID" id="4622794"/>
<dbReference type="KEGG" id="ago:AGOS_AGL166W"/>
<feature type="region of interest" description="Disordered" evidence="1">
    <location>
        <begin position="62"/>
        <end position="89"/>
    </location>
</feature>
<dbReference type="OMA" id="HCLSRYS"/>
<dbReference type="PANTHER" id="PTHR28079:SF1">
    <property type="entry name" value="RNA POLYMERASE I-SPECIFIC TRANSCRIPTION INITIATION FACTOR RRN5"/>
    <property type="match status" value="1"/>
</dbReference>
<reference evidence="3" key="2">
    <citation type="journal article" date="2013" name="G3 (Bethesda)">
        <title>Genomes of Ashbya fungi isolated from insects reveal four mating-type loci, numerous translocations, lack of transposons, and distinct gene duplications.</title>
        <authorList>
            <person name="Dietrich F.S."/>
            <person name="Voegeli S."/>
            <person name="Kuo S."/>
            <person name="Philippsen P."/>
        </authorList>
    </citation>
    <scope>GENOME REANNOTATION</scope>
    <source>
        <strain evidence="3">ATCC 10895 / CBS 109.51 / FGSC 9923 / NRRL Y-1056</strain>
    </source>
</reference>
<dbReference type="RefSeq" id="NP_986501.2">
    <property type="nucleotide sequence ID" value="NM_211563.2"/>
</dbReference>
<dbReference type="EMBL" id="AE016820">
    <property type="protein sequence ID" value="AAS54325.2"/>
    <property type="molecule type" value="Genomic_DNA"/>
</dbReference>
<dbReference type="GO" id="GO:0006361">
    <property type="term" value="P:transcription initiation at RNA polymerase I promoter"/>
    <property type="evidence" value="ECO:0000318"/>
    <property type="project" value="GO_Central"/>
</dbReference>
<evidence type="ECO:0000256" key="1">
    <source>
        <dbReference type="SAM" id="MobiDB-lite"/>
    </source>
</evidence>
<dbReference type="HOGENOM" id="CLU_024706_1_0_1"/>
<dbReference type="STRING" id="284811.Q750V5"/>
<dbReference type="InParanoid" id="Q750V5"/>
<dbReference type="FunCoup" id="Q750V5">
    <property type="interactions" value="43"/>
</dbReference>
<evidence type="ECO:0000313" key="3">
    <source>
        <dbReference type="Proteomes" id="UP000000591"/>
    </source>
</evidence>
<dbReference type="PANTHER" id="PTHR28079">
    <property type="entry name" value="RNA POLYMERASE I-SPECIFIC TRANSCRIPTION INITIATION FACTOR RRN5"/>
    <property type="match status" value="1"/>
</dbReference>
<dbReference type="Proteomes" id="UP000000591">
    <property type="component" value="Chromosome VII"/>
</dbReference>
<sequence length="507" mass="57967">MAKRKAADERLRSLKRRNCIPLERYSEIFNQEVQRVFDPHWHKNEFRDSVVHLSSKVRYLQDTDEEHDSDARSDSGAESDSGDDSGDVRGQLLSSGELGTFWSAREKQVFFHWLARCSIHRLDEWAPRLPDKSKYEILAYYHVLKSNLQDLKRMNTKKRGGILTKRALPIAYEMDPFFVQLEEEYSLLIHSETENVVKLEDEADLEDGVVNWENWYKRWDPLYSHHRLGEYQPAARQPLPFSRQSELLVERLVRAYTRRLLFHTVVPLLELKHVPRASLLHEDLRTEIAQRAAAPRSRTPLVEAHVWDSGDIEIRTGNLEFPHLVAPADVWRALLALRAAGHLAPTLPETVVSTVTKFDLHHPAGKLFKNRAVPAALVVPMLLHKSAPYALVPAIPPPCPPLAHSLEKKLHLLLGKRALPPHGFIDDDPYDSIDNPIYAQLFSHDTAATDAVDIQRSRLYQHAVITHMHGADNDSPFFRFLPSPVLAVPPPTHPVPSAVVDLYQYCD</sequence>
<dbReference type="GO" id="GO:0042790">
    <property type="term" value="P:nucleolar large rRNA transcription by RNA polymerase I"/>
    <property type="evidence" value="ECO:0007669"/>
    <property type="project" value="InterPro"/>
</dbReference>
<name>Q750V5_EREGS</name>
<dbReference type="eggNOG" id="ENOG502RY38">
    <property type="taxonomic scope" value="Eukaryota"/>
</dbReference>
<keyword evidence="3" id="KW-1185">Reference proteome</keyword>
<dbReference type="InterPro" id="IPR039601">
    <property type="entry name" value="Rrn5"/>
</dbReference>
<dbReference type="AlphaFoldDB" id="Q750V5"/>
<organism evidence="2 3">
    <name type="scientific">Eremothecium gossypii (strain ATCC 10895 / CBS 109.51 / FGSC 9923 / NRRL Y-1056)</name>
    <name type="common">Yeast</name>
    <name type="synonym">Ashbya gossypii</name>
    <dbReference type="NCBI Taxonomy" id="284811"/>
    <lineage>
        <taxon>Eukaryota</taxon>
        <taxon>Fungi</taxon>
        <taxon>Dikarya</taxon>
        <taxon>Ascomycota</taxon>
        <taxon>Saccharomycotina</taxon>
        <taxon>Saccharomycetes</taxon>
        <taxon>Saccharomycetales</taxon>
        <taxon>Saccharomycetaceae</taxon>
        <taxon>Eremothecium</taxon>
    </lineage>
</organism>
<dbReference type="GO" id="GO:0000500">
    <property type="term" value="C:RNA polymerase I upstream activating factor complex"/>
    <property type="evidence" value="ECO:0000318"/>
    <property type="project" value="GO_Central"/>
</dbReference>
<evidence type="ECO:0000313" key="2">
    <source>
        <dbReference type="EMBL" id="AAS54325.2"/>
    </source>
</evidence>